<evidence type="ECO:0000313" key="1">
    <source>
        <dbReference type="EMBL" id="OWW19410.1"/>
    </source>
</evidence>
<proteinExistence type="predicted"/>
<dbReference type="InterPro" id="IPR032314">
    <property type="entry name" value="DUF4845"/>
</dbReference>
<keyword evidence="2" id="KW-1185">Reference proteome</keyword>
<dbReference type="Pfam" id="PF16137">
    <property type="entry name" value="DUF4845"/>
    <property type="match status" value="1"/>
</dbReference>
<protein>
    <recommendedName>
        <fullName evidence="3">DUF4845 domain-containing protein</fullName>
    </recommendedName>
</protein>
<dbReference type="AlphaFoldDB" id="A0A254T9S0"/>
<comment type="caution">
    <text evidence="1">The sequence shown here is derived from an EMBL/GenBank/DDBJ whole genome shotgun (WGS) entry which is preliminary data.</text>
</comment>
<gene>
    <name evidence="1" type="ORF">AYR66_07705</name>
</gene>
<evidence type="ECO:0000313" key="2">
    <source>
        <dbReference type="Proteomes" id="UP000197535"/>
    </source>
</evidence>
<name>A0A254T9S0_9BURK</name>
<sequence>MGLSLVGFLFGIIIVALLAVLGMKVVPTVVEFTAIKKAMTNARNTGTTVKEIQDSFDRQRDTSYIESVTGKDLEITRTSDGWDVSVAYQKKIALFGPASLLLEYEAATGGAAKKPKP</sequence>
<dbReference type="EMBL" id="LSTO01000001">
    <property type="protein sequence ID" value="OWW19410.1"/>
    <property type="molecule type" value="Genomic_DNA"/>
</dbReference>
<evidence type="ECO:0008006" key="3">
    <source>
        <dbReference type="Google" id="ProtNLM"/>
    </source>
</evidence>
<accession>A0A254T9S0</accession>
<dbReference type="RefSeq" id="WP_170942048.1">
    <property type="nucleotide sequence ID" value="NZ_LSTO01000001.1"/>
</dbReference>
<dbReference type="Proteomes" id="UP000197535">
    <property type="component" value="Unassembled WGS sequence"/>
</dbReference>
<organism evidence="1 2">
    <name type="scientific">Noviherbaspirillum denitrificans</name>
    <dbReference type="NCBI Taxonomy" id="1968433"/>
    <lineage>
        <taxon>Bacteria</taxon>
        <taxon>Pseudomonadati</taxon>
        <taxon>Pseudomonadota</taxon>
        <taxon>Betaproteobacteria</taxon>
        <taxon>Burkholderiales</taxon>
        <taxon>Oxalobacteraceae</taxon>
        <taxon>Noviherbaspirillum</taxon>
    </lineage>
</organism>
<reference evidence="1 2" key="1">
    <citation type="submission" date="2016-02" db="EMBL/GenBank/DDBJ databases">
        <authorList>
            <person name="Wen L."/>
            <person name="He K."/>
            <person name="Yang H."/>
        </authorList>
    </citation>
    <scope>NUCLEOTIDE SEQUENCE [LARGE SCALE GENOMIC DNA]</scope>
    <source>
        <strain evidence="1 2">TSA40</strain>
    </source>
</reference>